<dbReference type="OrthoDB" id="9001019at2"/>
<evidence type="ECO:0000256" key="1">
    <source>
        <dbReference type="SAM" id="SignalP"/>
    </source>
</evidence>
<gene>
    <name evidence="2" type="ORF">PAQ31011_05111</name>
</gene>
<dbReference type="InterPro" id="IPR019106">
    <property type="entry name" value="T4SS_TrbC"/>
</dbReference>
<evidence type="ECO:0008006" key="4">
    <source>
        <dbReference type="Google" id="ProtNLM"/>
    </source>
</evidence>
<keyword evidence="1" id="KW-0732">Signal</keyword>
<feature type="chain" id="PRO_5022682784" description="Type VI secretion protein" evidence="1">
    <location>
        <begin position="20"/>
        <end position="169"/>
    </location>
</feature>
<feature type="signal peptide" evidence="1">
    <location>
        <begin position="1"/>
        <end position="19"/>
    </location>
</feature>
<evidence type="ECO:0000313" key="3">
    <source>
        <dbReference type="Proteomes" id="UP000366819"/>
    </source>
</evidence>
<accession>A0A5E4Z5J4</accession>
<evidence type="ECO:0000313" key="2">
    <source>
        <dbReference type="EMBL" id="VVE56501.1"/>
    </source>
</evidence>
<dbReference type="EMBL" id="CABPSN010000012">
    <property type="protein sequence ID" value="VVE56501.1"/>
    <property type="molecule type" value="Genomic_DNA"/>
</dbReference>
<reference evidence="2 3" key="1">
    <citation type="submission" date="2019-08" db="EMBL/GenBank/DDBJ databases">
        <authorList>
            <person name="Peeters C."/>
        </authorList>
    </citation>
    <scope>NUCLEOTIDE SEQUENCE [LARGE SCALE GENOMIC DNA]</scope>
    <source>
        <strain evidence="2 3">LMG 31011</strain>
    </source>
</reference>
<dbReference type="Proteomes" id="UP000366819">
    <property type="component" value="Unassembled WGS sequence"/>
</dbReference>
<keyword evidence="3" id="KW-1185">Reference proteome</keyword>
<name>A0A5E4Z5J4_9BURK</name>
<protein>
    <recommendedName>
        <fullName evidence="4">Type VI secretion protein</fullName>
    </recommendedName>
</protein>
<dbReference type="Pfam" id="PF09673">
    <property type="entry name" value="TrbC_Ftype"/>
    <property type="match status" value="1"/>
</dbReference>
<sequence>MKKLLSLISLTLAVTGVNAQQADAPLLQSMTAPWNTFIFISTDMPQQSVIALAREASLSRSVIVLTGFSGGDNTLTSTQAYVAQINNICCAKQPGRWIVDPVLTRRYQVKTAPSFVVARGSGEAASEYSKVSGNISLAQALKYFAQDSKIQAARDYAKSVYTNTYGNKF</sequence>
<dbReference type="AlphaFoldDB" id="A0A5E4Z5J4"/>
<dbReference type="RefSeq" id="WP_150578384.1">
    <property type="nucleotide sequence ID" value="NZ_CABPSN010000012.1"/>
</dbReference>
<proteinExistence type="predicted"/>
<organism evidence="2 3">
    <name type="scientific">Pandoraea aquatica</name>
    <dbReference type="NCBI Taxonomy" id="2508290"/>
    <lineage>
        <taxon>Bacteria</taxon>
        <taxon>Pseudomonadati</taxon>
        <taxon>Pseudomonadota</taxon>
        <taxon>Betaproteobacteria</taxon>
        <taxon>Burkholderiales</taxon>
        <taxon>Burkholderiaceae</taxon>
        <taxon>Pandoraea</taxon>
    </lineage>
</organism>